<sequence length="98" mass="10861">ASRKNVCFFARSSRYSLTPTTWAAPLGYLSLLAAAFFFLSACIFFHWAAERPSGTYGCTLLACMTFQACKKARTATACCCAARPRPPARFRGSMRLTW</sequence>
<evidence type="ECO:0000313" key="2">
    <source>
        <dbReference type="EMBL" id="CAH0364834.1"/>
    </source>
</evidence>
<dbReference type="Proteomes" id="UP000789595">
    <property type="component" value="Unassembled WGS sequence"/>
</dbReference>
<keyword evidence="3" id="KW-1185">Reference proteome</keyword>
<keyword evidence="1" id="KW-1133">Transmembrane helix</keyword>
<dbReference type="EMBL" id="CAKKNE010000001">
    <property type="protein sequence ID" value="CAH0364834.1"/>
    <property type="molecule type" value="Genomic_DNA"/>
</dbReference>
<keyword evidence="1" id="KW-0472">Membrane</keyword>
<gene>
    <name evidence="2" type="ORF">PECAL_1P12190</name>
</gene>
<feature type="non-terminal residue" evidence="2">
    <location>
        <position position="98"/>
    </location>
</feature>
<accession>A0A8J2SAT3</accession>
<reference evidence="2" key="1">
    <citation type="submission" date="2021-11" db="EMBL/GenBank/DDBJ databases">
        <authorList>
            <consortium name="Genoscope - CEA"/>
            <person name="William W."/>
        </authorList>
    </citation>
    <scope>NUCLEOTIDE SEQUENCE</scope>
</reference>
<protein>
    <submittedName>
        <fullName evidence="2">Uncharacterized protein</fullName>
    </submittedName>
</protein>
<dbReference type="AlphaFoldDB" id="A0A8J2SAT3"/>
<proteinExistence type="predicted"/>
<evidence type="ECO:0000313" key="3">
    <source>
        <dbReference type="Proteomes" id="UP000789595"/>
    </source>
</evidence>
<evidence type="ECO:0000256" key="1">
    <source>
        <dbReference type="SAM" id="Phobius"/>
    </source>
</evidence>
<organism evidence="2 3">
    <name type="scientific">Pelagomonas calceolata</name>
    <dbReference type="NCBI Taxonomy" id="35677"/>
    <lineage>
        <taxon>Eukaryota</taxon>
        <taxon>Sar</taxon>
        <taxon>Stramenopiles</taxon>
        <taxon>Ochrophyta</taxon>
        <taxon>Pelagophyceae</taxon>
        <taxon>Pelagomonadales</taxon>
        <taxon>Pelagomonadaceae</taxon>
        <taxon>Pelagomonas</taxon>
    </lineage>
</organism>
<keyword evidence="1" id="KW-0812">Transmembrane</keyword>
<comment type="caution">
    <text evidence="2">The sequence shown here is derived from an EMBL/GenBank/DDBJ whole genome shotgun (WGS) entry which is preliminary data.</text>
</comment>
<name>A0A8J2SAT3_9STRA</name>
<feature type="transmembrane region" description="Helical" evidence="1">
    <location>
        <begin position="26"/>
        <end position="47"/>
    </location>
</feature>